<dbReference type="EMBL" id="JBJXBP010000005">
    <property type="protein sequence ID" value="KAL3828028.1"/>
    <property type="molecule type" value="Genomic_DNA"/>
</dbReference>
<evidence type="ECO:0000313" key="2">
    <source>
        <dbReference type="EMBL" id="KAL3828028.1"/>
    </source>
</evidence>
<evidence type="ECO:0000256" key="1">
    <source>
        <dbReference type="SAM" id="Phobius"/>
    </source>
</evidence>
<dbReference type="Proteomes" id="UP001634393">
    <property type="component" value="Unassembled WGS sequence"/>
</dbReference>
<name>A0ABD3SUX5_9LAMI</name>
<proteinExistence type="predicted"/>
<keyword evidence="1" id="KW-0812">Transmembrane</keyword>
<keyword evidence="1" id="KW-0472">Membrane</keyword>
<comment type="caution">
    <text evidence="2">The sequence shown here is derived from an EMBL/GenBank/DDBJ whole genome shotgun (WGS) entry which is preliminary data.</text>
</comment>
<accession>A0ABD3SUX5</accession>
<dbReference type="AlphaFoldDB" id="A0ABD3SUX5"/>
<organism evidence="2 3">
    <name type="scientific">Penstemon smallii</name>
    <dbReference type="NCBI Taxonomy" id="265156"/>
    <lineage>
        <taxon>Eukaryota</taxon>
        <taxon>Viridiplantae</taxon>
        <taxon>Streptophyta</taxon>
        <taxon>Embryophyta</taxon>
        <taxon>Tracheophyta</taxon>
        <taxon>Spermatophyta</taxon>
        <taxon>Magnoliopsida</taxon>
        <taxon>eudicotyledons</taxon>
        <taxon>Gunneridae</taxon>
        <taxon>Pentapetalae</taxon>
        <taxon>asterids</taxon>
        <taxon>lamiids</taxon>
        <taxon>Lamiales</taxon>
        <taxon>Plantaginaceae</taxon>
        <taxon>Cheloneae</taxon>
        <taxon>Penstemon</taxon>
    </lineage>
</organism>
<gene>
    <name evidence="2" type="ORF">ACJIZ3_016830</name>
</gene>
<keyword evidence="3" id="KW-1185">Reference proteome</keyword>
<protein>
    <submittedName>
        <fullName evidence="2">Uncharacterized protein</fullName>
    </submittedName>
</protein>
<feature type="transmembrane region" description="Helical" evidence="1">
    <location>
        <begin position="37"/>
        <end position="61"/>
    </location>
</feature>
<keyword evidence="1" id="KW-1133">Transmembrane helix</keyword>
<evidence type="ECO:0000313" key="3">
    <source>
        <dbReference type="Proteomes" id="UP001634393"/>
    </source>
</evidence>
<sequence length="193" mass="22244">MCLLLAFLSFIQNLDFPLIFEVALIWFDLTVFLSRSVLVISSIGFASVFYFPSLSMFILLFDDYGLTFKNQTTLLPPPLQGNIQFGYAPVVYYGIDMKFLVDNQRAILAAYTKIILQGANDMSSIIMLDQELKVLLWFNFSFAVEIIDWNLDVDHDWLFDSSHRCNLLANSRGLYEHESHCKVQPEKLMVTMI</sequence>
<reference evidence="2 3" key="1">
    <citation type="submission" date="2024-12" db="EMBL/GenBank/DDBJ databases">
        <title>The unique morphological basis and parallel evolutionary history of personate flowers in Penstemon.</title>
        <authorList>
            <person name="Depatie T.H."/>
            <person name="Wessinger C.A."/>
        </authorList>
    </citation>
    <scope>NUCLEOTIDE SEQUENCE [LARGE SCALE GENOMIC DNA]</scope>
    <source>
        <strain evidence="2">WTNN_2</strain>
        <tissue evidence="2">Leaf</tissue>
    </source>
</reference>